<keyword evidence="2" id="KW-1185">Reference proteome</keyword>
<name>A0ACB9AEA5_CICIN</name>
<organism evidence="1 2">
    <name type="scientific">Cichorium intybus</name>
    <name type="common">Chicory</name>
    <dbReference type="NCBI Taxonomy" id="13427"/>
    <lineage>
        <taxon>Eukaryota</taxon>
        <taxon>Viridiplantae</taxon>
        <taxon>Streptophyta</taxon>
        <taxon>Embryophyta</taxon>
        <taxon>Tracheophyta</taxon>
        <taxon>Spermatophyta</taxon>
        <taxon>Magnoliopsida</taxon>
        <taxon>eudicotyledons</taxon>
        <taxon>Gunneridae</taxon>
        <taxon>Pentapetalae</taxon>
        <taxon>asterids</taxon>
        <taxon>campanulids</taxon>
        <taxon>Asterales</taxon>
        <taxon>Asteraceae</taxon>
        <taxon>Cichorioideae</taxon>
        <taxon>Cichorieae</taxon>
        <taxon>Cichoriinae</taxon>
        <taxon>Cichorium</taxon>
    </lineage>
</organism>
<evidence type="ECO:0000313" key="2">
    <source>
        <dbReference type="Proteomes" id="UP001055811"/>
    </source>
</evidence>
<evidence type="ECO:0000313" key="1">
    <source>
        <dbReference type="EMBL" id="KAI3708038.1"/>
    </source>
</evidence>
<proteinExistence type="predicted"/>
<protein>
    <submittedName>
        <fullName evidence="1">Uncharacterized protein</fullName>
    </submittedName>
</protein>
<accession>A0ACB9AEA5</accession>
<gene>
    <name evidence="1" type="ORF">L2E82_37043</name>
</gene>
<reference evidence="1 2" key="2">
    <citation type="journal article" date="2022" name="Mol. Ecol. Resour.">
        <title>The genomes of chicory, endive, great burdock and yacon provide insights into Asteraceae paleo-polyploidization history and plant inulin production.</title>
        <authorList>
            <person name="Fan W."/>
            <person name="Wang S."/>
            <person name="Wang H."/>
            <person name="Wang A."/>
            <person name="Jiang F."/>
            <person name="Liu H."/>
            <person name="Zhao H."/>
            <person name="Xu D."/>
            <person name="Zhang Y."/>
        </authorList>
    </citation>
    <scope>NUCLEOTIDE SEQUENCE [LARGE SCALE GENOMIC DNA]</scope>
    <source>
        <strain evidence="2">cv. Punajuju</strain>
        <tissue evidence="1">Leaves</tissue>
    </source>
</reference>
<sequence length="198" mass="22854">MISFPCIPSLHLIHLQIKVARVLSGALFRNPSDWGFGFGDVKLTITTRDGFIVSMGVHRKVLASRTQFFKEKLGRRTCSHHWDSLSLVFKTQLFIHIDVCDALKFNDGISSCLEYLEVVPWSEEEEERVISNLNELNLHNDRDVLQRVTLEPSTFSRINDILLRLLTEVLQAKDEKAHKDIETLIFRLVKLVREPQSK</sequence>
<dbReference type="EMBL" id="CM042015">
    <property type="protein sequence ID" value="KAI3708038.1"/>
    <property type="molecule type" value="Genomic_DNA"/>
</dbReference>
<dbReference type="Proteomes" id="UP001055811">
    <property type="component" value="Linkage Group LG07"/>
</dbReference>
<reference evidence="2" key="1">
    <citation type="journal article" date="2022" name="Mol. Ecol. Resour.">
        <title>The genomes of chicory, endive, great burdock and yacon provide insights into Asteraceae palaeo-polyploidization history and plant inulin production.</title>
        <authorList>
            <person name="Fan W."/>
            <person name="Wang S."/>
            <person name="Wang H."/>
            <person name="Wang A."/>
            <person name="Jiang F."/>
            <person name="Liu H."/>
            <person name="Zhao H."/>
            <person name="Xu D."/>
            <person name="Zhang Y."/>
        </authorList>
    </citation>
    <scope>NUCLEOTIDE SEQUENCE [LARGE SCALE GENOMIC DNA]</scope>
    <source>
        <strain evidence="2">cv. Punajuju</strain>
    </source>
</reference>
<comment type="caution">
    <text evidence="1">The sequence shown here is derived from an EMBL/GenBank/DDBJ whole genome shotgun (WGS) entry which is preliminary data.</text>
</comment>